<dbReference type="EMBL" id="MHLV01000013">
    <property type="protein sequence ID" value="OGZ17809.1"/>
    <property type="molecule type" value="Genomic_DNA"/>
</dbReference>
<dbReference type="AlphaFoldDB" id="A0A1G2DW03"/>
<dbReference type="Proteomes" id="UP000176752">
    <property type="component" value="Unassembled WGS sequence"/>
</dbReference>
<dbReference type="InterPro" id="IPR001322">
    <property type="entry name" value="Lamin_tail_dom"/>
</dbReference>
<dbReference type="Pfam" id="PF00932">
    <property type="entry name" value="LTD"/>
    <property type="match status" value="3"/>
</dbReference>
<evidence type="ECO:0000256" key="1">
    <source>
        <dbReference type="SAM" id="MobiDB-lite"/>
    </source>
</evidence>
<dbReference type="PROSITE" id="PS51841">
    <property type="entry name" value="LTD"/>
    <property type="match status" value="3"/>
</dbReference>
<feature type="region of interest" description="Disordered" evidence="1">
    <location>
        <begin position="170"/>
        <end position="199"/>
    </location>
</feature>
<evidence type="ECO:0000313" key="5">
    <source>
        <dbReference type="Proteomes" id="UP000176752"/>
    </source>
</evidence>
<accession>A0A1G2DW03</accession>
<feature type="domain" description="LTD" evidence="3">
    <location>
        <begin position="225"/>
        <end position="387"/>
    </location>
</feature>
<feature type="region of interest" description="Disordered" evidence="1">
    <location>
        <begin position="212"/>
        <end position="233"/>
    </location>
</feature>
<reference evidence="4 5" key="1">
    <citation type="journal article" date="2016" name="Nat. Commun.">
        <title>Thousands of microbial genomes shed light on interconnected biogeochemical processes in an aquifer system.</title>
        <authorList>
            <person name="Anantharaman K."/>
            <person name="Brown C.T."/>
            <person name="Hug L.A."/>
            <person name="Sharon I."/>
            <person name="Castelle C.J."/>
            <person name="Probst A.J."/>
            <person name="Thomas B.C."/>
            <person name="Singh A."/>
            <person name="Wilkins M.J."/>
            <person name="Karaoz U."/>
            <person name="Brodie E.L."/>
            <person name="Williams K.H."/>
            <person name="Hubbard S.S."/>
            <person name="Banfield J.F."/>
        </authorList>
    </citation>
    <scope>NUCLEOTIDE SEQUENCE [LARGE SCALE GENOMIC DNA]</scope>
</reference>
<name>A0A1G2DW03_9BACT</name>
<feature type="compositionally biased region" description="Polar residues" evidence="1">
    <location>
        <begin position="170"/>
        <end position="188"/>
    </location>
</feature>
<dbReference type="InterPro" id="IPR036415">
    <property type="entry name" value="Lamin_tail_dom_sf"/>
</dbReference>
<feature type="compositionally biased region" description="Pro residues" evidence="1">
    <location>
        <begin position="221"/>
        <end position="232"/>
    </location>
</feature>
<keyword evidence="2" id="KW-0812">Transmembrane</keyword>
<dbReference type="PROSITE" id="PS00018">
    <property type="entry name" value="EF_HAND_1"/>
    <property type="match status" value="1"/>
</dbReference>
<sequence>MKIIHSKIILILLPLFCIIFLGLISPSERIQAANSLDLVINEIAWMGTQTAFQDEWIELYNNTDSEINLDGWLLQSQDGTLEINLTGIIQAHSFYLLERTDDTTLPDIAADQIYTGALGNDGEYLKLFDAQSNLVDEANCNDGWFGGDNSTKQTMERKIPALSGAVFESWQTSQNPGGTPKSQNSAGQPSEPACEPTTEICDSMDNDCNGQIDENDVCKTPEPPPEPNPQPTETPIVYPVDIFINEFLPSPEGSDAEEEFIEFFNSNPNLVDIFGWKVEDTQGATKVYTFSQGTTISAYGFFVLKRPDSQIVLNNEGEGLVLKNPLGNIIHSASFPEEAFQGQSFAKKDDGIFSWTLRLTPGAKNIFEILQETQSESQPIPQVKYPSEESFKEKTKSQTSQENENQEEKEPSSYPLGILLNEILPSPGGPDEDEEWIEIFNQNNFMVDLSGWQIQDTKGKIKFYTLPQGTQIGSQEFLVLSRLTTKITLNNDDDGLILIQPDNNIADQVSYNKAPTGSSYNRIGSDWAWSDTLTPGSNNVATVQASEEIGEETEGSFIISGKGLAALGKQLQNSSRPLFVLLIALILAIASGIIVLLIKKRIKSS</sequence>
<comment type="caution">
    <text evidence="4">The sequence shown here is derived from an EMBL/GenBank/DDBJ whole genome shotgun (WGS) entry which is preliminary data.</text>
</comment>
<dbReference type="InterPro" id="IPR018247">
    <property type="entry name" value="EF_Hand_1_Ca_BS"/>
</dbReference>
<keyword evidence="2" id="KW-0472">Membrane</keyword>
<evidence type="ECO:0000313" key="4">
    <source>
        <dbReference type="EMBL" id="OGZ17809.1"/>
    </source>
</evidence>
<organism evidence="4 5">
    <name type="scientific">Candidatus Nealsonbacteria bacterium RBG_13_36_15</name>
    <dbReference type="NCBI Taxonomy" id="1801660"/>
    <lineage>
        <taxon>Bacteria</taxon>
        <taxon>Candidatus Nealsoniibacteriota</taxon>
    </lineage>
</organism>
<feature type="region of interest" description="Disordered" evidence="1">
    <location>
        <begin position="377"/>
        <end position="414"/>
    </location>
</feature>
<proteinExistence type="predicted"/>
<feature type="transmembrane region" description="Helical" evidence="2">
    <location>
        <begin position="578"/>
        <end position="598"/>
    </location>
</feature>
<evidence type="ECO:0000259" key="3">
    <source>
        <dbReference type="PROSITE" id="PS51841"/>
    </source>
</evidence>
<feature type="domain" description="LTD" evidence="3">
    <location>
        <begin position="24"/>
        <end position="161"/>
    </location>
</feature>
<dbReference type="Gene3D" id="2.60.40.1260">
    <property type="entry name" value="Lamin Tail domain"/>
    <property type="match status" value="3"/>
</dbReference>
<dbReference type="SUPFAM" id="SSF74853">
    <property type="entry name" value="Lamin A/C globular tail domain"/>
    <property type="match status" value="3"/>
</dbReference>
<gene>
    <name evidence="4" type="ORF">A2Z78_01130</name>
</gene>
<keyword evidence="2" id="KW-1133">Transmembrane helix</keyword>
<feature type="domain" description="LTD" evidence="3">
    <location>
        <begin position="410"/>
        <end position="513"/>
    </location>
</feature>
<evidence type="ECO:0000256" key="2">
    <source>
        <dbReference type="SAM" id="Phobius"/>
    </source>
</evidence>
<feature type="compositionally biased region" description="Basic and acidic residues" evidence="1">
    <location>
        <begin position="386"/>
        <end position="396"/>
    </location>
</feature>
<protein>
    <recommendedName>
        <fullName evidence="3">LTD domain-containing protein</fullName>
    </recommendedName>
</protein>
<dbReference type="STRING" id="1801660.A2Z78_01130"/>